<protein>
    <submittedName>
        <fullName evidence="2">Alpha-beta hydrolase superfamily lysophospholipase</fullName>
    </submittedName>
</protein>
<keyword evidence="2" id="KW-0378">Hydrolase</keyword>
<organism evidence="2 3">
    <name type="scientific">Corynebacterium guangdongense</name>
    <dbReference type="NCBI Taxonomy" id="1783348"/>
    <lineage>
        <taxon>Bacteria</taxon>
        <taxon>Bacillati</taxon>
        <taxon>Actinomycetota</taxon>
        <taxon>Actinomycetes</taxon>
        <taxon>Mycobacteriales</taxon>
        <taxon>Corynebacteriaceae</taxon>
        <taxon>Corynebacterium</taxon>
    </lineage>
</organism>
<dbReference type="InterPro" id="IPR029058">
    <property type="entry name" value="AB_hydrolase_fold"/>
</dbReference>
<reference evidence="2" key="1">
    <citation type="submission" date="2023-07" db="EMBL/GenBank/DDBJ databases">
        <title>Sequencing the genomes of 1000 actinobacteria strains.</title>
        <authorList>
            <person name="Klenk H.-P."/>
        </authorList>
    </citation>
    <scope>NUCLEOTIDE SEQUENCE</scope>
    <source>
        <strain evidence="2">DSM 107476</strain>
    </source>
</reference>
<keyword evidence="3" id="KW-1185">Reference proteome</keyword>
<dbReference type="GO" id="GO:0016787">
    <property type="term" value="F:hydrolase activity"/>
    <property type="evidence" value="ECO:0007669"/>
    <property type="project" value="UniProtKB-KW"/>
</dbReference>
<evidence type="ECO:0000313" key="2">
    <source>
        <dbReference type="EMBL" id="MDR7329580.1"/>
    </source>
</evidence>
<dbReference type="EMBL" id="JAVDXZ010000001">
    <property type="protein sequence ID" value="MDR7329580.1"/>
    <property type="molecule type" value="Genomic_DNA"/>
</dbReference>
<name>A0ABU1ZXD1_9CORY</name>
<dbReference type="Proteomes" id="UP001180840">
    <property type="component" value="Unassembled WGS sequence"/>
</dbReference>
<feature type="domain" description="Serine aminopeptidase S33" evidence="1">
    <location>
        <begin position="63"/>
        <end position="319"/>
    </location>
</feature>
<dbReference type="RefSeq" id="WP_290194496.1">
    <property type="nucleotide sequence ID" value="NZ_CP047654.1"/>
</dbReference>
<dbReference type="InterPro" id="IPR022742">
    <property type="entry name" value="Hydrolase_4"/>
</dbReference>
<gene>
    <name evidence="2" type="ORF">J2S39_001256</name>
</gene>
<evidence type="ECO:0000259" key="1">
    <source>
        <dbReference type="Pfam" id="PF12146"/>
    </source>
</evidence>
<dbReference type="SUPFAM" id="SSF53474">
    <property type="entry name" value="alpha/beta-Hydrolases"/>
    <property type="match status" value="1"/>
</dbReference>
<accession>A0ABU1ZXD1</accession>
<sequence length="344" mass="38019">MTTDPAAPRQPDPLPWRPDILGAGFEAADLQLGPDLDGEGQAVATLVRYRPAGAGAQWSRRPALLWVPGMTDYFFQEHVARHFHDQGFAFYGLDLRKCGRARQEGQRWHYAPDLTHYFPDLTTATRMLGREGHPGVIPIAHSTGGLIVALWLDHLRRSDPELHRLIPGAILNSPWLDMQYPRWLVRLLRPAANLLGPRLPGVRLPGGNLGTYGSSIHVSTHGEWDFDTRMKPLGGHPKYLAWLAAVLSGHREVHTGGLDVGVPVLTLCSANSHLGRKTYSPAFDTADTVLDVEQIRRWAPNLGSQVTVASIAGARHDVFLSLPRARDEAFNVTRDWLTAVLPTP</sequence>
<comment type="caution">
    <text evidence="2">The sequence shown here is derived from an EMBL/GenBank/DDBJ whole genome shotgun (WGS) entry which is preliminary data.</text>
</comment>
<evidence type="ECO:0000313" key="3">
    <source>
        <dbReference type="Proteomes" id="UP001180840"/>
    </source>
</evidence>
<proteinExistence type="predicted"/>
<dbReference type="Pfam" id="PF12146">
    <property type="entry name" value="Hydrolase_4"/>
    <property type="match status" value="1"/>
</dbReference>
<dbReference type="Gene3D" id="3.40.50.1820">
    <property type="entry name" value="alpha/beta hydrolase"/>
    <property type="match status" value="1"/>
</dbReference>